<dbReference type="SUPFAM" id="SSF52540">
    <property type="entry name" value="P-loop containing nucleoside triphosphate hydrolases"/>
    <property type="match status" value="1"/>
</dbReference>
<gene>
    <name evidence="6" type="ORF">MSEO_12000</name>
</gene>
<evidence type="ECO:0000259" key="5">
    <source>
        <dbReference type="Pfam" id="PF13361"/>
    </source>
</evidence>
<dbReference type="EMBL" id="AP022582">
    <property type="protein sequence ID" value="BBY00701.1"/>
    <property type="molecule type" value="Genomic_DNA"/>
</dbReference>
<dbReference type="Pfam" id="PF13361">
    <property type="entry name" value="UvrD_C"/>
    <property type="match status" value="1"/>
</dbReference>
<dbReference type="GO" id="GO:0000725">
    <property type="term" value="P:recombinational repair"/>
    <property type="evidence" value="ECO:0007669"/>
    <property type="project" value="TreeGrafter"/>
</dbReference>
<evidence type="ECO:0000313" key="6">
    <source>
        <dbReference type="EMBL" id="BBY00701.1"/>
    </source>
</evidence>
<keyword evidence="3" id="KW-0347">Helicase</keyword>
<dbReference type="PANTHER" id="PTHR11070">
    <property type="entry name" value="UVRD / RECB / PCRA DNA HELICASE FAMILY MEMBER"/>
    <property type="match status" value="1"/>
</dbReference>
<dbReference type="GO" id="GO:0016787">
    <property type="term" value="F:hydrolase activity"/>
    <property type="evidence" value="ECO:0007669"/>
    <property type="project" value="UniProtKB-KW"/>
</dbReference>
<dbReference type="InterPro" id="IPR000212">
    <property type="entry name" value="DNA_helicase_UvrD/REP"/>
</dbReference>
<dbReference type="InterPro" id="IPR014017">
    <property type="entry name" value="DNA_helicase_UvrD-like_C"/>
</dbReference>
<keyword evidence="2" id="KW-0378">Hydrolase</keyword>
<dbReference type="InterPro" id="IPR027417">
    <property type="entry name" value="P-loop_NTPase"/>
</dbReference>
<dbReference type="GO" id="GO:0003677">
    <property type="term" value="F:DNA binding"/>
    <property type="evidence" value="ECO:0007669"/>
    <property type="project" value="InterPro"/>
</dbReference>
<dbReference type="RefSeq" id="WP_163677234.1">
    <property type="nucleotide sequence ID" value="NZ_AP022582.1"/>
</dbReference>
<dbReference type="GO" id="GO:0005524">
    <property type="term" value="F:ATP binding"/>
    <property type="evidence" value="ECO:0007669"/>
    <property type="project" value="UniProtKB-KW"/>
</dbReference>
<dbReference type="Gene3D" id="3.40.50.300">
    <property type="entry name" value="P-loop containing nucleotide triphosphate hydrolases"/>
    <property type="match status" value="2"/>
</dbReference>
<dbReference type="Pfam" id="PF13245">
    <property type="entry name" value="AAA_19"/>
    <property type="match status" value="1"/>
</dbReference>
<organism evidence="6 7">
    <name type="scientific">Mycobacterium seoulense</name>
    <dbReference type="NCBI Taxonomy" id="386911"/>
    <lineage>
        <taxon>Bacteria</taxon>
        <taxon>Bacillati</taxon>
        <taxon>Actinomycetota</taxon>
        <taxon>Actinomycetes</taxon>
        <taxon>Mycobacteriales</taxon>
        <taxon>Mycobacteriaceae</taxon>
        <taxon>Mycobacterium</taxon>
    </lineage>
</organism>
<evidence type="ECO:0000256" key="4">
    <source>
        <dbReference type="ARBA" id="ARBA00022840"/>
    </source>
</evidence>
<keyword evidence="7" id="KW-1185">Reference proteome</keyword>
<keyword evidence="1" id="KW-0547">Nucleotide-binding</keyword>
<evidence type="ECO:0000256" key="3">
    <source>
        <dbReference type="ARBA" id="ARBA00022806"/>
    </source>
</evidence>
<dbReference type="KEGG" id="mseo:MSEO_12000"/>
<proteinExistence type="predicted"/>
<sequence length="538" mass="59755">MRHNSDTAETLVADLRASLGHQHCPVEIAPPTSPAYPDLVFVDSTRGLIAVDVHRSVDDEARAEFVELNRRIEAFRADTQPDEDLPIARVLAVGNGLSTTARSVAGRVLVPVAQISDWRWLDLIPTKTPDPHALEEVRATLFPSIVFTAKLRRGISQEGADDRAALRVVLDQQQAQIAEREIADALLLTGPPGSGKTLVLAARARRLATEHPDWRIQMLCYNKTLVPYFRRLVAGLPNVKVSRVWEIAHEFGIRFSYSDDNVVSAGLKAAKHAGLPQSFDAVLIDEVQDFRTAWIELAHALLRPGRGGMLLAGDHAQALYTEGDPEKYLRKIHPEHLELRRPYRSTRQILSAVQNLDPAFAIVGLDDAPEGPPVDLVWAASWDEQANCVACETATMLANRGLEPRDIGILVTQYRGAYGRLKRALDEYEIPYSAMDPKDKSDFDLFSNTVKLLTVHSAKGYEFKVVILFGLEALPDPDASDPETLRRARVAFVGATRAMDNLIITYTRDNKFLTRLSSDEKDVARYSWPDDYEEAASG</sequence>
<name>A0A7I7NVT1_9MYCO</name>
<dbReference type="PANTHER" id="PTHR11070:SF2">
    <property type="entry name" value="ATP-DEPENDENT DNA HELICASE SRS2"/>
    <property type="match status" value="1"/>
</dbReference>
<dbReference type="GO" id="GO:0043138">
    <property type="term" value="F:3'-5' DNA helicase activity"/>
    <property type="evidence" value="ECO:0007669"/>
    <property type="project" value="TreeGrafter"/>
</dbReference>
<dbReference type="Proteomes" id="UP000466632">
    <property type="component" value="Chromosome"/>
</dbReference>
<dbReference type="AlphaFoldDB" id="A0A7I7NVT1"/>
<accession>A0A7I7NVT1</accession>
<evidence type="ECO:0000256" key="2">
    <source>
        <dbReference type="ARBA" id="ARBA00022801"/>
    </source>
</evidence>
<reference evidence="6 7" key="1">
    <citation type="journal article" date="2019" name="Emerg. Microbes Infect.">
        <title>Comprehensive subspecies identification of 175 nontuberculous mycobacteria species based on 7547 genomic profiles.</title>
        <authorList>
            <person name="Matsumoto Y."/>
            <person name="Kinjo T."/>
            <person name="Motooka D."/>
            <person name="Nabeya D."/>
            <person name="Jung N."/>
            <person name="Uechi K."/>
            <person name="Horii T."/>
            <person name="Iida T."/>
            <person name="Fujita J."/>
            <person name="Nakamura S."/>
        </authorList>
    </citation>
    <scope>NUCLEOTIDE SEQUENCE [LARGE SCALE GENOMIC DNA]</scope>
    <source>
        <strain evidence="6 7">JCM 16018</strain>
    </source>
</reference>
<evidence type="ECO:0000256" key="1">
    <source>
        <dbReference type="ARBA" id="ARBA00022741"/>
    </source>
</evidence>
<protein>
    <recommendedName>
        <fullName evidence="5">UvrD-like helicase C-terminal domain-containing protein</fullName>
    </recommendedName>
</protein>
<feature type="domain" description="UvrD-like helicase C-terminal" evidence="5">
    <location>
        <begin position="437"/>
        <end position="508"/>
    </location>
</feature>
<keyword evidence="4" id="KW-0067">ATP-binding</keyword>
<evidence type="ECO:0000313" key="7">
    <source>
        <dbReference type="Proteomes" id="UP000466632"/>
    </source>
</evidence>